<dbReference type="Pfam" id="PF17537">
    <property type="entry name" value="DUF5455"/>
    <property type="match status" value="1"/>
</dbReference>
<evidence type="ECO:0000256" key="5">
    <source>
        <dbReference type="ARBA" id="ARBA00023136"/>
    </source>
</evidence>
<comment type="caution">
    <text evidence="7">The sequence shown here is derived from an EMBL/GenBank/DDBJ whole genome shotgun (WGS) entry which is preliminary data.</text>
</comment>
<dbReference type="AlphaFoldDB" id="A0A9Q2H360"/>
<dbReference type="InterPro" id="IPR035210">
    <property type="entry name" value="DUF5455"/>
</dbReference>
<keyword evidence="3" id="KW-1043">Host membrane</keyword>
<protein>
    <submittedName>
        <fullName evidence="7">DUF5455 family protein</fullName>
    </submittedName>
</protein>
<comment type="subcellular location">
    <subcellularLocation>
        <location evidence="1">Host membrane</location>
    </subcellularLocation>
</comment>
<sequence>MMPLLGALLSGLLTWVGGLFGELMVRRIANNLLVVGVFVAAFAALVALMKASASALFAMLPTNEWIAMGIYVAFPPVSAYCLSAVCTVWAGCALYRWQLKSLELTAR</sequence>
<reference evidence="7" key="1">
    <citation type="submission" date="2018-06" db="EMBL/GenBank/DDBJ databases">
        <authorList>
            <person name="O'Rourke A."/>
        </authorList>
    </citation>
    <scope>NUCLEOTIDE SEQUENCE</scope>
    <source>
        <strain evidence="7">132550021-3</strain>
    </source>
</reference>
<evidence type="ECO:0000313" key="8">
    <source>
        <dbReference type="Proteomes" id="UP001199322"/>
    </source>
</evidence>
<evidence type="ECO:0000256" key="2">
    <source>
        <dbReference type="ARBA" id="ARBA00022692"/>
    </source>
</evidence>
<evidence type="ECO:0000256" key="4">
    <source>
        <dbReference type="ARBA" id="ARBA00022989"/>
    </source>
</evidence>
<gene>
    <name evidence="7" type="ORF">DEE74_23905</name>
</gene>
<evidence type="ECO:0000256" key="1">
    <source>
        <dbReference type="ARBA" id="ARBA00004551"/>
    </source>
</evidence>
<evidence type="ECO:0000256" key="6">
    <source>
        <dbReference type="SAM" id="Phobius"/>
    </source>
</evidence>
<organism evidence="7 8">
    <name type="scientific">Ralstonia pickettii</name>
    <name type="common">Burkholderia pickettii</name>
    <dbReference type="NCBI Taxonomy" id="329"/>
    <lineage>
        <taxon>Bacteria</taxon>
        <taxon>Pseudomonadati</taxon>
        <taxon>Pseudomonadota</taxon>
        <taxon>Betaproteobacteria</taxon>
        <taxon>Burkholderiales</taxon>
        <taxon>Burkholderiaceae</taxon>
        <taxon>Ralstonia</taxon>
    </lineage>
</organism>
<dbReference type="Proteomes" id="UP001199322">
    <property type="component" value="Unassembled WGS sequence"/>
</dbReference>
<keyword evidence="5 6" id="KW-0472">Membrane</keyword>
<accession>A0A9Q2H360</accession>
<dbReference type="RefSeq" id="WP_116575151.1">
    <property type="nucleotide sequence ID" value="NZ_JACBXL010000001.1"/>
</dbReference>
<dbReference type="GO" id="GO:0033644">
    <property type="term" value="C:host cell membrane"/>
    <property type="evidence" value="ECO:0007669"/>
    <property type="project" value="UniProtKB-SubCell"/>
</dbReference>
<keyword evidence="4 6" id="KW-1133">Transmembrane helix</keyword>
<name>A0A9Q2H360_RALPI</name>
<proteinExistence type="predicted"/>
<dbReference type="EMBL" id="QGBI01000031">
    <property type="protein sequence ID" value="MBX3892917.1"/>
    <property type="molecule type" value="Genomic_DNA"/>
</dbReference>
<keyword evidence="2 6" id="KW-0812">Transmembrane</keyword>
<evidence type="ECO:0000313" key="7">
    <source>
        <dbReference type="EMBL" id="MBX3892917.1"/>
    </source>
</evidence>
<evidence type="ECO:0000256" key="3">
    <source>
        <dbReference type="ARBA" id="ARBA00022870"/>
    </source>
</evidence>
<feature type="transmembrane region" description="Helical" evidence="6">
    <location>
        <begin position="80"/>
        <end position="97"/>
    </location>
</feature>
<feature type="transmembrane region" description="Helical" evidence="6">
    <location>
        <begin position="31"/>
        <end position="48"/>
    </location>
</feature>